<accession>A0AAD8Y1D9</accession>
<feature type="compositionally biased region" description="Basic and acidic residues" evidence="1">
    <location>
        <begin position="436"/>
        <end position="449"/>
    </location>
</feature>
<feature type="compositionally biased region" description="Polar residues" evidence="1">
    <location>
        <begin position="405"/>
        <end position="425"/>
    </location>
</feature>
<evidence type="ECO:0000313" key="2">
    <source>
        <dbReference type="EMBL" id="KAK1737275.1"/>
    </source>
</evidence>
<feature type="compositionally biased region" description="Basic and acidic residues" evidence="1">
    <location>
        <begin position="810"/>
        <end position="819"/>
    </location>
</feature>
<feature type="compositionally biased region" description="Low complexity" evidence="1">
    <location>
        <begin position="672"/>
        <end position="681"/>
    </location>
</feature>
<feature type="compositionally biased region" description="Low complexity" evidence="1">
    <location>
        <begin position="820"/>
        <end position="832"/>
    </location>
</feature>
<feature type="region of interest" description="Disordered" evidence="1">
    <location>
        <begin position="749"/>
        <end position="769"/>
    </location>
</feature>
<feature type="compositionally biased region" description="Polar residues" evidence="1">
    <location>
        <begin position="629"/>
        <end position="639"/>
    </location>
</feature>
<feature type="compositionally biased region" description="Low complexity" evidence="1">
    <location>
        <begin position="37"/>
        <end position="56"/>
    </location>
</feature>
<feature type="region of interest" description="Disordered" evidence="1">
    <location>
        <begin position="484"/>
        <end position="518"/>
    </location>
</feature>
<gene>
    <name evidence="2" type="ORF">QTG54_012142</name>
</gene>
<feature type="compositionally biased region" description="Low complexity" evidence="1">
    <location>
        <begin position="136"/>
        <end position="149"/>
    </location>
</feature>
<evidence type="ECO:0000313" key="3">
    <source>
        <dbReference type="Proteomes" id="UP001224775"/>
    </source>
</evidence>
<reference evidence="2" key="1">
    <citation type="submission" date="2023-06" db="EMBL/GenBank/DDBJ databases">
        <title>Survivors Of The Sea: Transcriptome response of Skeletonema marinoi to long-term dormancy.</title>
        <authorList>
            <person name="Pinder M.I.M."/>
            <person name="Kourtchenko O."/>
            <person name="Robertson E.K."/>
            <person name="Larsson T."/>
            <person name="Maumus F."/>
            <person name="Osuna-Cruz C.M."/>
            <person name="Vancaester E."/>
            <person name="Stenow R."/>
            <person name="Vandepoele K."/>
            <person name="Ploug H."/>
            <person name="Bruchert V."/>
            <person name="Godhe A."/>
            <person name="Topel M."/>
        </authorList>
    </citation>
    <scope>NUCLEOTIDE SEQUENCE</scope>
    <source>
        <strain evidence="2">R05AC</strain>
    </source>
</reference>
<feature type="region of interest" description="Disordered" evidence="1">
    <location>
        <begin position="199"/>
        <end position="242"/>
    </location>
</feature>
<feature type="region of interest" description="Disordered" evidence="1">
    <location>
        <begin position="1"/>
        <end position="149"/>
    </location>
</feature>
<feature type="compositionally biased region" description="Low complexity" evidence="1">
    <location>
        <begin position="226"/>
        <end position="236"/>
    </location>
</feature>
<feature type="region of interest" description="Disordered" evidence="1">
    <location>
        <begin position="570"/>
        <end position="589"/>
    </location>
</feature>
<name>A0AAD8Y1D9_9STRA</name>
<protein>
    <submittedName>
        <fullName evidence="2">Uncharacterized protein</fullName>
    </submittedName>
</protein>
<feature type="region of interest" description="Disordered" evidence="1">
    <location>
        <begin position="400"/>
        <end position="449"/>
    </location>
</feature>
<comment type="caution">
    <text evidence="2">The sequence shown here is derived from an EMBL/GenBank/DDBJ whole genome shotgun (WGS) entry which is preliminary data.</text>
</comment>
<feature type="region of interest" description="Disordered" evidence="1">
    <location>
        <begin position="596"/>
        <end position="645"/>
    </location>
</feature>
<sequence length="832" mass="90188">MSTQSTSSQSPVIKNASRPSSSGHSAQIYPQPTPNHQQRQAEQPQQQQPQQQQPVQSGGLLYNNLIPGHYRYGAAPPAPPVGPLSYSNISSQNSHQRHQQQHQVTNQGGDLRQNHHDAQQQSRQQHQYSNVPNSYTNISSTTTQPNTTTSDTVFLQVSEPDDDDFDDDLLVIASSDMMEEIDLDDETYYKPFRHLSGGSISSSSSVGNNHQNQRNSSSSKRKSKSSKPTMKSTESSANKETAKPMDLLAVLLSGPAAVNSNRDASTTDDNVDITILIQEASTKSSRARSMTNALVLQEKEHSQKTTTTTTNCAEEGVDNDLYVATANAHTEAAISFQILYKKLLGLKNDVDANQSIVGRLSSPSEELAKSMILLANGHARTAKSLGEMGVKWNMGKVDKSGRMVSKNSTNVNTAVNDKAPTNSSKGDGVAATASATEKKRSESESSNERLRMAVRGALEIVLEDDITNSTFLARSTVLNANKKLSAASSKVPQVHSTSTSNKKDRTKGKQNGENPVDDLMKLEKELRSMDMALEMGNSVASLGTAVASRPNNDLLGGSYMSSSSMWTSGIFGGRKPNAKQQQGVGAGVRSRANHLQHLSGGSGKSPAHALVSPSESKPSTQQQQQQQQGVQITPNASLDQSWWGGGGGQGSILASSAITTAATSHQRTQPTSGSNQANNSASTNAKQLMQLMDSLNRLGNENAQLMREVEKAKAARAEAEAAKQVMAQFKSDYNQRFNKVKEALEKYKHASGDNPVGNSAYVKSASAQELQKRDQMIKKLAADLRKERDESKKKDTALRKYEGFYREVKKRSAEKREQQQKLQQANAAANKK</sequence>
<dbReference type="EMBL" id="JATAAI010000026">
    <property type="protein sequence ID" value="KAK1737275.1"/>
    <property type="molecule type" value="Genomic_DNA"/>
</dbReference>
<evidence type="ECO:0000256" key="1">
    <source>
        <dbReference type="SAM" id="MobiDB-lite"/>
    </source>
</evidence>
<feature type="compositionally biased region" description="Polar residues" evidence="1">
    <location>
        <begin position="1"/>
        <end position="36"/>
    </location>
</feature>
<proteinExistence type="predicted"/>
<organism evidence="2 3">
    <name type="scientific">Skeletonema marinoi</name>
    <dbReference type="NCBI Taxonomy" id="267567"/>
    <lineage>
        <taxon>Eukaryota</taxon>
        <taxon>Sar</taxon>
        <taxon>Stramenopiles</taxon>
        <taxon>Ochrophyta</taxon>
        <taxon>Bacillariophyta</taxon>
        <taxon>Coscinodiscophyceae</taxon>
        <taxon>Thalassiosirophycidae</taxon>
        <taxon>Thalassiosirales</taxon>
        <taxon>Skeletonemataceae</taxon>
        <taxon>Skeletonema</taxon>
        <taxon>Skeletonema marinoi-dohrnii complex</taxon>
    </lineage>
</organism>
<feature type="region of interest" description="Disordered" evidence="1">
    <location>
        <begin position="810"/>
        <end position="832"/>
    </location>
</feature>
<dbReference type="AlphaFoldDB" id="A0AAD8Y1D9"/>
<feature type="compositionally biased region" description="Polar residues" evidence="1">
    <location>
        <begin position="486"/>
        <end position="500"/>
    </location>
</feature>
<dbReference type="Proteomes" id="UP001224775">
    <property type="component" value="Unassembled WGS sequence"/>
</dbReference>
<feature type="region of interest" description="Disordered" evidence="1">
    <location>
        <begin position="659"/>
        <end position="681"/>
    </location>
</feature>
<keyword evidence="3" id="KW-1185">Reference proteome</keyword>